<keyword evidence="4 8" id="KW-0413">Isomerase</keyword>
<dbReference type="UniPathway" id="UPA00087">
    <property type="reaction ID" value="UER00173"/>
</dbReference>
<dbReference type="GO" id="GO:0009117">
    <property type="term" value="P:nucleotide metabolic process"/>
    <property type="evidence" value="ECO:0007669"/>
    <property type="project" value="UniProtKB-UniRule"/>
</dbReference>
<evidence type="ECO:0000313" key="8">
    <source>
        <dbReference type="EMBL" id="QDV09168.1"/>
    </source>
</evidence>
<keyword evidence="2 4" id="KW-0479">Metal-binding</keyword>
<gene>
    <name evidence="4 8" type="primary">deoB</name>
    <name evidence="8" type="ORF">Poly30_47250</name>
</gene>
<feature type="binding site" evidence="4">
    <location>
        <position position="367"/>
    </location>
    <ligand>
        <name>Mn(2+)</name>
        <dbReference type="ChEBI" id="CHEBI:29035"/>
        <label>1</label>
    </ligand>
</feature>
<dbReference type="PANTHER" id="PTHR21110">
    <property type="entry name" value="PHOSPHOPENTOMUTASE"/>
    <property type="match status" value="1"/>
</dbReference>
<dbReference type="AlphaFoldDB" id="A0A518EYJ9"/>
<comment type="subcellular location">
    <subcellularLocation>
        <location evidence="4">Cytoplasm</location>
    </subcellularLocation>
</comment>
<evidence type="ECO:0000256" key="5">
    <source>
        <dbReference type="NCBIfam" id="TIGR01696"/>
    </source>
</evidence>
<sequence>MKSRPGGSKSLRETAEEEVAAQSRQHEIEGDVREYRRVFLIVMDSLGIGALPDAHTFGHLESGGDAGSHTLDHICQAAGPPTAPRLMSLGLGNVEGVECFPAAVIPEGAYGRMVEVSAGKDTTTGHWEMAGVPLDRAFPVFPDGFSDELLGAIAAEAGIYGWLGNEPASGTEIIERLGQESIDTGKPIVYTSADSVMQIAAHEKHFGRKRLRLLCRIARRHTKELGIARIISRPFVDAKAGAPETFKRTYNRRDFSLLPPKPTVLDALKKAGVPVVGVGKIGDIFAAQGLTRTVHTNGNANGMVRTHECVREQAAGLIFVNLVDFDMLYGHRRDPEGYKGCIEEFDEALGKLEIDRRDDDLFLITADHGNDPTNQQHTDHTREYVPILAFGTHVKGGHDLGTRATFADVGATVAHALNVPFGGAGTSFLKEISK</sequence>
<dbReference type="EMBL" id="CP036434">
    <property type="protein sequence ID" value="QDV09168.1"/>
    <property type="molecule type" value="Genomic_DNA"/>
</dbReference>
<dbReference type="GO" id="GO:0005829">
    <property type="term" value="C:cytosol"/>
    <property type="evidence" value="ECO:0007669"/>
    <property type="project" value="TreeGrafter"/>
</dbReference>
<dbReference type="SUPFAM" id="SSF53649">
    <property type="entry name" value="Alkaline phosphatase-like"/>
    <property type="match status" value="1"/>
</dbReference>
<dbReference type="Gene3D" id="3.30.70.1250">
    <property type="entry name" value="Phosphopentomutase"/>
    <property type="match status" value="1"/>
</dbReference>
<dbReference type="NCBIfam" id="NF003766">
    <property type="entry name" value="PRK05362.1"/>
    <property type="match status" value="1"/>
</dbReference>
<dbReference type="Pfam" id="PF01676">
    <property type="entry name" value="Metalloenzyme"/>
    <property type="match status" value="1"/>
</dbReference>
<dbReference type="Proteomes" id="UP000320390">
    <property type="component" value="Chromosome"/>
</dbReference>
<dbReference type="SUPFAM" id="SSF143856">
    <property type="entry name" value="DeoB insert domain-like"/>
    <property type="match status" value="1"/>
</dbReference>
<dbReference type="InterPro" id="IPR024052">
    <property type="entry name" value="Phosphopentomutase_DeoB_cap_sf"/>
</dbReference>
<evidence type="ECO:0000256" key="1">
    <source>
        <dbReference type="ARBA" id="ARBA00010373"/>
    </source>
</evidence>
<feature type="region of interest" description="Disordered" evidence="6">
    <location>
        <begin position="1"/>
        <end position="26"/>
    </location>
</feature>
<evidence type="ECO:0000256" key="6">
    <source>
        <dbReference type="SAM" id="MobiDB-lite"/>
    </source>
</evidence>
<dbReference type="InterPro" id="IPR006124">
    <property type="entry name" value="Metalloenzyme"/>
</dbReference>
<evidence type="ECO:0000256" key="4">
    <source>
        <dbReference type="HAMAP-Rule" id="MF_00740"/>
    </source>
</evidence>
<dbReference type="InterPro" id="IPR010045">
    <property type="entry name" value="DeoB"/>
</dbReference>
<comment type="function">
    <text evidence="4">Isomerase that catalyzes the conversion of deoxy-ribose 1-phosphate (dRib-1-P) and ribose 1-phosphate (Rib-1-P) to deoxy-ribose 5-phosphate (dRib-5-P) and ribose 5-phosphate (Rib-5-P), respectively.</text>
</comment>
<dbReference type="Gene3D" id="3.40.720.10">
    <property type="entry name" value="Alkaline Phosphatase, subunit A"/>
    <property type="match status" value="1"/>
</dbReference>
<dbReference type="GO" id="GO:0043094">
    <property type="term" value="P:metabolic compound salvage"/>
    <property type="evidence" value="ECO:0007669"/>
    <property type="project" value="UniProtKB-UniRule"/>
</dbReference>
<keyword evidence="9" id="KW-1185">Reference proteome</keyword>
<comment type="catalytic activity">
    <reaction evidence="4">
        <text>alpha-D-ribose 1-phosphate = D-ribose 5-phosphate</text>
        <dbReference type="Rhea" id="RHEA:18793"/>
        <dbReference type="ChEBI" id="CHEBI:57720"/>
        <dbReference type="ChEBI" id="CHEBI:78346"/>
        <dbReference type="EC" id="5.4.2.7"/>
    </reaction>
</comment>
<feature type="binding site" evidence="4">
    <location>
        <position position="44"/>
    </location>
    <ligand>
        <name>Mn(2+)</name>
        <dbReference type="ChEBI" id="CHEBI:29035"/>
        <label>1</label>
    </ligand>
</feature>
<feature type="domain" description="Metalloenzyme" evidence="7">
    <location>
        <begin position="37"/>
        <end position="419"/>
    </location>
</feature>
<dbReference type="GO" id="GO:0008973">
    <property type="term" value="F:phosphopentomutase activity"/>
    <property type="evidence" value="ECO:0007669"/>
    <property type="project" value="UniProtKB-UniRule"/>
</dbReference>
<dbReference type="PIRSF" id="PIRSF001491">
    <property type="entry name" value="Ppentomutase"/>
    <property type="match status" value="1"/>
</dbReference>
<name>A0A518EYJ9_9BACT</name>
<organism evidence="8 9">
    <name type="scientific">Saltatorellus ferox</name>
    <dbReference type="NCBI Taxonomy" id="2528018"/>
    <lineage>
        <taxon>Bacteria</taxon>
        <taxon>Pseudomonadati</taxon>
        <taxon>Planctomycetota</taxon>
        <taxon>Planctomycetia</taxon>
        <taxon>Planctomycetia incertae sedis</taxon>
        <taxon>Saltatorellus</taxon>
    </lineage>
</organism>
<dbReference type="RefSeq" id="WP_419190546.1">
    <property type="nucleotide sequence ID" value="NZ_CP036434.1"/>
</dbReference>
<proteinExistence type="inferred from homology"/>
<dbReference type="PANTHER" id="PTHR21110:SF0">
    <property type="entry name" value="PHOSPHOPENTOMUTASE"/>
    <property type="match status" value="1"/>
</dbReference>
<feature type="binding site" evidence="4">
    <location>
        <position position="326"/>
    </location>
    <ligand>
        <name>Mn(2+)</name>
        <dbReference type="ChEBI" id="CHEBI:29035"/>
        <label>2</label>
    </ligand>
</feature>
<dbReference type="NCBIfam" id="TIGR01696">
    <property type="entry name" value="deoB"/>
    <property type="match status" value="1"/>
</dbReference>
<keyword evidence="3 4" id="KW-0464">Manganese</keyword>
<dbReference type="CDD" id="cd16009">
    <property type="entry name" value="PPM"/>
    <property type="match status" value="1"/>
</dbReference>
<accession>A0A518EYJ9</accession>
<reference evidence="8 9" key="1">
    <citation type="submission" date="2019-02" db="EMBL/GenBank/DDBJ databases">
        <title>Deep-cultivation of Planctomycetes and their phenomic and genomic characterization uncovers novel biology.</title>
        <authorList>
            <person name="Wiegand S."/>
            <person name="Jogler M."/>
            <person name="Boedeker C."/>
            <person name="Pinto D."/>
            <person name="Vollmers J."/>
            <person name="Rivas-Marin E."/>
            <person name="Kohn T."/>
            <person name="Peeters S.H."/>
            <person name="Heuer A."/>
            <person name="Rast P."/>
            <person name="Oberbeckmann S."/>
            <person name="Bunk B."/>
            <person name="Jeske O."/>
            <person name="Meyerdierks A."/>
            <person name="Storesund J.E."/>
            <person name="Kallscheuer N."/>
            <person name="Luecker S."/>
            <person name="Lage O.M."/>
            <person name="Pohl T."/>
            <person name="Merkel B.J."/>
            <person name="Hornburger P."/>
            <person name="Mueller R.-W."/>
            <person name="Bruemmer F."/>
            <person name="Labrenz M."/>
            <person name="Spormann A.M."/>
            <person name="Op den Camp H."/>
            <person name="Overmann J."/>
            <person name="Amann R."/>
            <person name="Jetten M.S.M."/>
            <person name="Mascher T."/>
            <person name="Medema M.H."/>
            <person name="Devos D.P."/>
            <person name="Kaster A.-K."/>
            <person name="Ovreas L."/>
            <person name="Rohde M."/>
            <person name="Galperin M.Y."/>
            <person name="Jogler C."/>
        </authorList>
    </citation>
    <scope>NUCLEOTIDE SEQUENCE [LARGE SCALE GENOMIC DNA]</scope>
    <source>
        <strain evidence="8 9">Poly30</strain>
    </source>
</reference>
<comment type="catalytic activity">
    <reaction evidence="4">
        <text>2-deoxy-alpha-D-ribose 1-phosphate = 2-deoxy-D-ribose 5-phosphate</text>
        <dbReference type="Rhea" id="RHEA:27658"/>
        <dbReference type="ChEBI" id="CHEBI:57259"/>
        <dbReference type="ChEBI" id="CHEBI:62877"/>
        <dbReference type="EC" id="5.4.2.7"/>
    </reaction>
</comment>
<keyword evidence="4" id="KW-0963">Cytoplasm</keyword>
<feature type="binding site" evidence="4">
    <location>
        <position position="368"/>
    </location>
    <ligand>
        <name>Mn(2+)</name>
        <dbReference type="ChEBI" id="CHEBI:29035"/>
        <label>1</label>
    </ligand>
</feature>
<evidence type="ECO:0000256" key="2">
    <source>
        <dbReference type="ARBA" id="ARBA00022723"/>
    </source>
</evidence>
<comment type="cofactor">
    <cofactor evidence="4">
        <name>Mn(2+)</name>
        <dbReference type="ChEBI" id="CHEBI:29035"/>
    </cofactor>
    <text evidence="4">Binds 2 manganese ions.</text>
</comment>
<dbReference type="GO" id="GO:0006015">
    <property type="term" value="P:5-phosphoribose 1-diphosphate biosynthetic process"/>
    <property type="evidence" value="ECO:0007669"/>
    <property type="project" value="UniProtKB-UniPathway"/>
</dbReference>
<feature type="binding site" evidence="4">
    <location>
        <position position="331"/>
    </location>
    <ligand>
        <name>Mn(2+)</name>
        <dbReference type="ChEBI" id="CHEBI:29035"/>
        <label>2</label>
    </ligand>
</feature>
<dbReference type="GO" id="GO:0000287">
    <property type="term" value="F:magnesium ion binding"/>
    <property type="evidence" value="ECO:0007669"/>
    <property type="project" value="UniProtKB-UniRule"/>
</dbReference>
<evidence type="ECO:0000259" key="7">
    <source>
        <dbReference type="Pfam" id="PF01676"/>
    </source>
</evidence>
<feature type="binding site" evidence="4">
    <location>
        <position position="380"/>
    </location>
    <ligand>
        <name>Mn(2+)</name>
        <dbReference type="ChEBI" id="CHEBI:29035"/>
        <label>2</label>
    </ligand>
</feature>
<evidence type="ECO:0000313" key="9">
    <source>
        <dbReference type="Proteomes" id="UP000320390"/>
    </source>
</evidence>
<evidence type="ECO:0000256" key="3">
    <source>
        <dbReference type="ARBA" id="ARBA00023211"/>
    </source>
</evidence>
<dbReference type="GO" id="GO:0030145">
    <property type="term" value="F:manganese ion binding"/>
    <property type="evidence" value="ECO:0007669"/>
    <property type="project" value="UniProtKB-UniRule"/>
</dbReference>
<dbReference type="HAMAP" id="MF_00740">
    <property type="entry name" value="Phosphopentomut"/>
    <property type="match status" value="1"/>
</dbReference>
<comment type="similarity">
    <text evidence="1 4">Belongs to the phosphopentomutase family.</text>
</comment>
<comment type="pathway">
    <text evidence="4">Carbohydrate degradation; 2-deoxy-D-ribose 1-phosphate degradation; D-glyceraldehyde 3-phosphate and acetaldehyde from 2-deoxy-alpha-D-ribose 1-phosphate: step 1/2.</text>
</comment>
<dbReference type="InterPro" id="IPR017850">
    <property type="entry name" value="Alkaline_phosphatase_core_sf"/>
</dbReference>
<protein>
    <recommendedName>
        <fullName evidence="4 5">Phosphopentomutase</fullName>
        <ecNumber evidence="4 5">5.4.2.7</ecNumber>
    </recommendedName>
    <alternativeName>
        <fullName evidence="4">Phosphodeoxyribomutase</fullName>
    </alternativeName>
</protein>
<dbReference type="GO" id="GO:0006018">
    <property type="term" value="P:2-deoxyribose 1-phosphate catabolic process"/>
    <property type="evidence" value="ECO:0007669"/>
    <property type="project" value="UniProtKB-UniRule"/>
</dbReference>
<dbReference type="EC" id="5.4.2.7" evidence="4 5"/>